<dbReference type="InterPro" id="IPR045063">
    <property type="entry name" value="Dynamin_N"/>
</dbReference>
<name>A0A0P4W1X3_SCYOL</name>
<dbReference type="InterPro" id="IPR027417">
    <property type="entry name" value="P-loop_NTPase"/>
</dbReference>
<dbReference type="Pfam" id="PF00350">
    <property type="entry name" value="Dynamin_N"/>
    <property type="match status" value="1"/>
</dbReference>
<evidence type="ECO:0000256" key="5">
    <source>
        <dbReference type="ARBA" id="ARBA00023136"/>
    </source>
</evidence>
<evidence type="ECO:0000256" key="4">
    <source>
        <dbReference type="ARBA" id="ARBA00023134"/>
    </source>
</evidence>
<dbReference type="PANTHER" id="PTHR10465">
    <property type="entry name" value="TRANSMEMBRANE GTPASE FZO1"/>
    <property type="match status" value="1"/>
</dbReference>
<dbReference type="AlphaFoldDB" id="A0A0P4W1X3"/>
<evidence type="ECO:0000256" key="2">
    <source>
        <dbReference type="ARBA" id="ARBA00022741"/>
    </source>
</evidence>
<evidence type="ECO:0000256" key="6">
    <source>
        <dbReference type="SAM" id="Coils"/>
    </source>
</evidence>
<keyword evidence="2" id="KW-0547">Nucleotide-binding</keyword>
<protein>
    <recommendedName>
        <fullName evidence="9">Dynamin N-terminal domain-containing protein</fullName>
    </recommendedName>
</protein>
<dbReference type="EMBL" id="GDRN01095315">
    <property type="protein sequence ID" value="JAI59556.1"/>
    <property type="molecule type" value="Transcribed_RNA"/>
</dbReference>
<dbReference type="GO" id="GO:0005525">
    <property type="term" value="F:GTP binding"/>
    <property type="evidence" value="ECO:0007669"/>
    <property type="project" value="UniProtKB-KW"/>
</dbReference>
<dbReference type="InterPro" id="IPR027094">
    <property type="entry name" value="Mitofusin_fam"/>
</dbReference>
<evidence type="ECO:0000313" key="10">
    <source>
        <dbReference type="EMBL" id="JAI59556.1"/>
    </source>
</evidence>
<organism evidence="10">
    <name type="scientific">Scylla olivacea</name>
    <name type="common">Orange mud crab</name>
    <name type="synonym">Cancer olivacea</name>
    <dbReference type="NCBI Taxonomy" id="85551"/>
    <lineage>
        <taxon>Eukaryota</taxon>
        <taxon>Metazoa</taxon>
        <taxon>Ecdysozoa</taxon>
        <taxon>Arthropoda</taxon>
        <taxon>Crustacea</taxon>
        <taxon>Multicrustacea</taxon>
        <taxon>Malacostraca</taxon>
        <taxon>Eumalacostraca</taxon>
        <taxon>Eucarida</taxon>
        <taxon>Decapoda</taxon>
        <taxon>Pleocyemata</taxon>
        <taxon>Brachyura</taxon>
        <taxon>Eubrachyura</taxon>
        <taxon>Portunoidea</taxon>
        <taxon>Portunidae</taxon>
        <taxon>Portuninae</taxon>
        <taxon>Scylla</taxon>
    </lineage>
</organism>
<accession>A0A0P4W1X3</accession>
<comment type="subcellular location">
    <subcellularLocation>
        <location evidence="1">Membrane</location>
    </subcellularLocation>
</comment>
<keyword evidence="6" id="KW-0175">Coiled coil</keyword>
<keyword evidence="8" id="KW-1133">Transmembrane helix</keyword>
<dbReference type="Gene3D" id="3.40.50.300">
    <property type="entry name" value="P-loop containing nucleotide triphosphate hydrolases"/>
    <property type="match status" value="1"/>
</dbReference>
<evidence type="ECO:0000256" key="3">
    <source>
        <dbReference type="ARBA" id="ARBA00022801"/>
    </source>
</evidence>
<keyword evidence="3" id="KW-0378">Hydrolase</keyword>
<keyword evidence="4" id="KW-0342">GTP-binding</keyword>
<sequence>MSGKIKQRNAANTSESATTSVNEKILKRCHSLYTDSENGLVNIGESLGMKILPPRKKINVMLMGNHSAGKSSFINWYIEEHVQRTGVAIETQGFTFITNGRKRESLTGNATLHLYPHFKALQDIEGVVDYLNTEISTSKQKKFSLVTFIDTPGLVDGDMKYPFDVNETILWLGDLCDLIFVFFDPIGQALCKRTLNIVERLNEKHSDRIRFYLSKADEAGQESDRQRVLMQIVQELCKRPGLNKTGFEMPTIYITNPNKPSRCTNQIEDVCKDIEKTINQTIQNTLNQLERDCEQISSLVDQAIKIDDDARQHNFQAKIRGMGLSLLGFLLPVLLMMQLLAASGPRDFLRNMIGEDMAEAFVSFMAPTTAFWEMVDEENQLVILTCVLVASGLCLILSRYFNQSKPTLQRRSKKALLWKQEFVNTHVRPEKQKLYSEYLQQSISEHDL</sequence>
<proteinExistence type="predicted"/>
<feature type="region of interest" description="Disordered" evidence="7">
    <location>
        <begin position="1"/>
        <end position="20"/>
    </location>
</feature>
<dbReference type="SUPFAM" id="SSF52540">
    <property type="entry name" value="P-loop containing nucleoside triphosphate hydrolases"/>
    <property type="match status" value="1"/>
</dbReference>
<reference evidence="10" key="1">
    <citation type="submission" date="2015-09" db="EMBL/GenBank/DDBJ databases">
        <title>Scylla olivacea transcriptome.</title>
        <authorList>
            <person name="Ikhwanuddin M."/>
        </authorList>
    </citation>
    <scope>NUCLEOTIDE SEQUENCE</scope>
</reference>
<feature type="coiled-coil region" evidence="6">
    <location>
        <begin position="279"/>
        <end position="306"/>
    </location>
</feature>
<dbReference type="GO" id="GO:0016020">
    <property type="term" value="C:membrane"/>
    <property type="evidence" value="ECO:0007669"/>
    <property type="project" value="UniProtKB-SubCell"/>
</dbReference>
<evidence type="ECO:0000256" key="8">
    <source>
        <dbReference type="SAM" id="Phobius"/>
    </source>
</evidence>
<feature type="compositionally biased region" description="Polar residues" evidence="7">
    <location>
        <begin position="9"/>
        <end position="20"/>
    </location>
</feature>
<keyword evidence="8" id="KW-0812">Transmembrane</keyword>
<dbReference type="GO" id="GO:0003924">
    <property type="term" value="F:GTPase activity"/>
    <property type="evidence" value="ECO:0007669"/>
    <property type="project" value="InterPro"/>
</dbReference>
<evidence type="ECO:0000256" key="1">
    <source>
        <dbReference type="ARBA" id="ARBA00004370"/>
    </source>
</evidence>
<feature type="domain" description="Dynamin N-terminal" evidence="9">
    <location>
        <begin position="60"/>
        <end position="167"/>
    </location>
</feature>
<dbReference type="PANTHER" id="PTHR10465:SF4">
    <property type="entry name" value="DYNAMIN N-TERMINAL DOMAIN-CONTAINING PROTEIN"/>
    <property type="match status" value="1"/>
</dbReference>
<dbReference type="GO" id="GO:0007005">
    <property type="term" value="P:mitochondrion organization"/>
    <property type="evidence" value="ECO:0007669"/>
    <property type="project" value="UniProtKB-ARBA"/>
</dbReference>
<feature type="transmembrane region" description="Helical" evidence="8">
    <location>
        <begin position="381"/>
        <end position="401"/>
    </location>
</feature>
<keyword evidence="5 8" id="KW-0472">Membrane</keyword>
<feature type="transmembrane region" description="Helical" evidence="8">
    <location>
        <begin position="321"/>
        <end position="342"/>
    </location>
</feature>
<evidence type="ECO:0000256" key="7">
    <source>
        <dbReference type="SAM" id="MobiDB-lite"/>
    </source>
</evidence>
<evidence type="ECO:0000259" key="9">
    <source>
        <dbReference type="Pfam" id="PF00350"/>
    </source>
</evidence>